<accession>A0A7U4JQM6</accession>
<dbReference type="EMBL" id="CP009225">
    <property type="protein sequence ID" value="AKC63516.1"/>
    <property type="molecule type" value="Genomic_DNA"/>
</dbReference>
<dbReference type="InterPro" id="IPR006342">
    <property type="entry name" value="FkbM_mtfrase"/>
</dbReference>
<dbReference type="Gene3D" id="3.40.50.150">
    <property type="entry name" value="Vaccinia Virus protein VP39"/>
    <property type="match status" value="1"/>
</dbReference>
<dbReference type="GeneID" id="92939435"/>
<dbReference type="Proteomes" id="UP000033052">
    <property type="component" value="Chromosome"/>
</dbReference>
<evidence type="ECO:0000259" key="1">
    <source>
        <dbReference type="Pfam" id="PF05050"/>
    </source>
</evidence>
<sequence>MDKFLKYDDFSNIRTIKNLDKYEKIVLFGAGQTSYETIKLLKEKNIICLFDNDCNKWGTKIKGYKINAPNEITSIVDTKTAIVISSVSYQYEIAEDLIKRFNIKQENIFSYTSEYCEKNIYNIEKIKNNLEKINATINLLEDNESKEYVTNSIMLRLTRNPLYGKSNEKIKKPYEYSDIVFPKKGDYIVDCGAYIGDTAEIFFNKLNGECKIYCIEPFKRSYSKLIDNIISKNMKDRVKCFNYAVSDKKSIDFITCNEDELAVTANIKNKKGIIFNKINMDKLDNILKDIQKINFIKMDIEGEEINALYGSKDIIRKFKPHMMISAYHMVEHIWQIPILLKELNQTYKIYAGHQPNAPFEIEFYIGS</sequence>
<dbReference type="InterPro" id="IPR029063">
    <property type="entry name" value="SAM-dependent_MTases_sf"/>
</dbReference>
<dbReference type="NCBIfam" id="TIGR01444">
    <property type="entry name" value="fkbM_fam"/>
    <property type="match status" value="1"/>
</dbReference>
<dbReference type="InterPro" id="IPR052514">
    <property type="entry name" value="SAM-dependent_MTase"/>
</dbReference>
<dbReference type="AlphaFoldDB" id="A0A7U4JQM6"/>
<dbReference type="Pfam" id="PF05050">
    <property type="entry name" value="Methyltransf_21"/>
    <property type="match status" value="1"/>
</dbReference>
<evidence type="ECO:0000313" key="2">
    <source>
        <dbReference type="EMBL" id="AKC63516.1"/>
    </source>
</evidence>
<feature type="domain" description="Methyltransferase FkbM" evidence="1">
    <location>
        <begin position="190"/>
        <end position="328"/>
    </location>
</feature>
<dbReference type="RefSeq" id="WP_033060709.1">
    <property type="nucleotide sequence ID" value="NZ_CP009225.1"/>
</dbReference>
<dbReference type="GO" id="GO:0008168">
    <property type="term" value="F:methyltransferase activity"/>
    <property type="evidence" value="ECO:0007669"/>
    <property type="project" value="UniProtKB-KW"/>
</dbReference>
<gene>
    <name evidence="2" type="ORF">CLSPO_c27960</name>
</gene>
<dbReference type="GO" id="GO:0032259">
    <property type="term" value="P:methylation"/>
    <property type="evidence" value="ECO:0007669"/>
    <property type="project" value="UniProtKB-KW"/>
</dbReference>
<dbReference type="PANTHER" id="PTHR34203">
    <property type="entry name" value="METHYLTRANSFERASE, FKBM FAMILY PROTEIN"/>
    <property type="match status" value="1"/>
</dbReference>
<protein>
    <submittedName>
        <fullName evidence="2">Putative methyltransferase</fullName>
    </submittedName>
</protein>
<keyword evidence="2" id="KW-0808">Transferase</keyword>
<evidence type="ECO:0000313" key="3">
    <source>
        <dbReference type="Proteomes" id="UP000033052"/>
    </source>
</evidence>
<organism evidence="2 3">
    <name type="scientific">Clostridium sporogenes</name>
    <dbReference type="NCBI Taxonomy" id="1509"/>
    <lineage>
        <taxon>Bacteria</taxon>
        <taxon>Bacillati</taxon>
        <taxon>Bacillota</taxon>
        <taxon>Clostridia</taxon>
        <taxon>Eubacteriales</taxon>
        <taxon>Clostridiaceae</taxon>
        <taxon>Clostridium</taxon>
    </lineage>
</organism>
<keyword evidence="2" id="KW-0489">Methyltransferase</keyword>
<reference evidence="2 3" key="1">
    <citation type="journal article" date="2015" name="PLoS ONE">
        <title>A universal mariner transposon system for forward genetic studies in the genus clostridium.</title>
        <authorList>
            <person name="Zhang Y."/>
            <person name="Grosse-Honebrink A."/>
            <person name="Minton N.P."/>
        </authorList>
    </citation>
    <scope>NUCLEOTIDE SEQUENCE [LARGE SCALE GENOMIC DNA]</scope>
    <source>
        <strain evidence="2 3">NCIMB 10696</strain>
    </source>
</reference>
<dbReference type="KEGG" id="cld:CLSPO_c27960"/>
<dbReference type="SUPFAM" id="SSF53335">
    <property type="entry name" value="S-adenosyl-L-methionine-dependent methyltransferases"/>
    <property type="match status" value="1"/>
</dbReference>
<dbReference type="PANTHER" id="PTHR34203:SF15">
    <property type="entry name" value="SLL1173 PROTEIN"/>
    <property type="match status" value="1"/>
</dbReference>
<dbReference type="Gene3D" id="3.40.50.720">
    <property type="entry name" value="NAD(P)-binding Rossmann-like Domain"/>
    <property type="match status" value="1"/>
</dbReference>
<name>A0A7U4JQM6_CLOSG</name>
<proteinExistence type="predicted"/>